<dbReference type="PANTHER" id="PTHR30469">
    <property type="entry name" value="MULTIDRUG RESISTANCE PROTEIN MDTA"/>
    <property type="match status" value="1"/>
</dbReference>
<dbReference type="PANTHER" id="PTHR30469:SF15">
    <property type="entry name" value="HLYD FAMILY OF SECRETION PROTEINS"/>
    <property type="match status" value="1"/>
</dbReference>
<dbReference type="InterPro" id="IPR058627">
    <property type="entry name" value="MdtA-like_C"/>
</dbReference>
<dbReference type="Pfam" id="PF25967">
    <property type="entry name" value="RND-MFP_C"/>
    <property type="match status" value="1"/>
</dbReference>
<dbReference type="Pfam" id="PF25954">
    <property type="entry name" value="Beta-barrel_RND_2"/>
    <property type="match status" value="1"/>
</dbReference>
<proteinExistence type="inferred from homology"/>
<dbReference type="Pfam" id="PF25917">
    <property type="entry name" value="BSH_RND"/>
    <property type="match status" value="1"/>
</dbReference>
<comment type="similarity">
    <text evidence="2">Belongs to the membrane fusion protein (MFP) (TC 8.A.1) family.</text>
</comment>
<accession>A0A7W7F1Y5</accession>
<dbReference type="Gene3D" id="2.40.420.20">
    <property type="match status" value="1"/>
</dbReference>
<dbReference type="Gene3D" id="1.10.287.470">
    <property type="entry name" value="Helix hairpin bin"/>
    <property type="match status" value="1"/>
</dbReference>
<reference evidence="7 8" key="1">
    <citation type="submission" date="2020-08" db="EMBL/GenBank/DDBJ databases">
        <title>Genomic Encyclopedia of Type Strains, Phase IV (KMG-IV): sequencing the most valuable type-strain genomes for metagenomic binning, comparative biology and taxonomic classification.</title>
        <authorList>
            <person name="Goeker M."/>
        </authorList>
    </citation>
    <scope>NUCLEOTIDE SEQUENCE [LARGE SCALE GENOMIC DNA]</scope>
    <source>
        <strain evidence="7 8">DSM 15867</strain>
    </source>
</reference>
<name>A0A7W7F1Y5_9SPHN</name>
<dbReference type="SUPFAM" id="SSF111369">
    <property type="entry name" value="HlyD-like secretion proteins"/>
    <property type="match status" value="1"/>
</dbReference>
<dbReference type="InterPro" id="IPR006143">
    <property type="entry name" value="RND_pump_MFP"/>
</dbReference>
<evidence type="ECO:0000259" key="4">
    <source>
        <dbReference type="Pfam" id="PF25917"/>
    </source>
</evidence>
<evidence type="ECO:0000313" key="8">
    <source>
        <dbReference type="Proteomes" id="UP000574769"/>
    </source>
</evidence>
<dbReference type="GO" id="GO:1990281">
    <property type="term" value="C:efflux pump complex"/>
    <property type="evidence" value="ECO:0007669"/>
    <property type="project" value="TreeGrafter"/>
</dbReference>
<dbReference type="EMBL" id="JACHNY010000016">
    <property type="protein sequence ID" value="MBB4619820.1"/>
    <property type="molecule type" value="Genomic_DNA"/>
</dbReference>
<gene>
    <name evidence="7" type="ORF">GGQ96_003980</name>
</gene>
<evidence type="ECO:0000313" key="7">
    <source>
        <dbReference type="EMBL" id="MBB4619820.1"/>
    </source>
</evidence>
<dbReference type="PROSITE" id="PS51257">
    <property type="entry name" value="PROKAR_LIPOPROTEIN"/>
    <property type="match status" value="1"/>
</dbReference>
<comment type="subcellular location">
    <subcellularLocation>
        <location evidence="1">Cell envelope</location>
    </subcellularLocation>
</comment>
<dbReference type="AlphaFoldDB" id="A0A7W7F1Y5"/>
<dbReference type="GO" id="GO:0015562">
    <property type="term" value="F:efflux transmembrane transporter activity"/>
    <property type="evidence" value="ECO:0007669"/>
    <property type="project" value="TreeGrafter"/>
</dbReference>
<keyword evidence="8" id="KW-1185">Reference proteome</keyword>
<keyword evidence="3" id="KW-0813">Transport</keyword>
<dbReference type="Gene3D" id="2.40.50.100">
    <property type="match status" value="1"/>
</dbReference>
<dbReference type="InterPro" id="IPR058792">
    <property type="entry name" value="Beta-barrel_RND_2"/>
</dbReference>
<evidence type="ECO:0000256" key="3">
    <source>
        <dbReference type="ARBA" id="ARBA00022448"/>
    </source>
</evidence>
<evidence type="ECO:0000259" key="5">
    <source>
        <dbReference type="Pfam" id="PF25954"/>
    </source>
</evidence>
<dbReference type="Proteomes" id="UP000574769">
    <property type="component" value="Unassembled WGS sequence"/>
</dbReference>
<evidence type="ECO:0000256" key="2">
    <source>
        <dbReference type="ARBA" id="ARBA00009477"/>
    </source>
</evidence>
<comment type="caution">
    <text evidence="7">The sequence shown here is derived from an EMBL/GenBank/DDBJ whole genome shotgun (WGS) entry which is preliminary data.</text>
</comment>
<evidence type="ECO:0000259" key="6">
    <source>
        <dbReference type="Pfam" id="PF25967"/>
    </source>
</evidence>
<organism evidence="7 8">
    <name type="scientific">Sphingomonas abaci</name>
    <dbReference type="NCBI Taxonomy" id="237611"/>
    <lineage>
        <taxon>Bacteria</taxon>
        <taxon>Pseudomonadati</taxon>
        <taxon>Pseudomonadota</taxon>
        <taxon>Alphaproteobacteria</taxon>
        <taxon>Sphingomonadales</taxon>
        <taxon>Sphingomonadaceae</taxon>
        <taxon>Sphingomonas</taxon>
    </lineage>
</organism>
<sequence length="372" mass="39395">MPSDPRAGAQQPACRAWQGGAAAMLALALAACGEPEPTPVEVRPVAAMTVQTGQREAELTYPGELRSGYESALSFQVAGRIVERAVSTGDTVKRGHLLYRIDALDYQRNLDSSTAQRQAAASAAQTQNANLARNRALLAEGFISQAEFDQQRASTDQARSQVQVADAQRATAATQLGRTTLTAPRGGVITQTTGEVGQVVSAGQSVLTLADPSRPEVSIAVAEGDVATLSRTQEIYVTMWSRPDKRYAARVRSVAGAADPATRTFAVRLAVSAPPGELRFGETAQVHVTRDVPATDALTVPLTAVRGEGKGTMVWVIDRASMTARKRPVRIVSASGNQLLVRGLRPGETIVTAGVHLLREGEKVRIAEVPKA</sequence>
<dbReference type="NCBIfam" id="TIGR01730">
    <property type="entry name" value="RND_mfp"/>
    <property type="match status" value="1"/>
</dbReference>
<evidence type="ECO:0000256" key="1">
    <source>
        <dbReference type="ARBA" id="ARBA00004196"/>
    </source>
</evidence>
<dbReference type="Gene3D" id="2.40.30.170">
    <property type="match status" value="1"/>
</dbReference>
<feature type="domain" description="Multidrug resistance protein MdtA-like barrel-sandwich hybrid" evidence="4">
    <location>
        <begin position="76"/>
        <end position="205"/>
    </location>
</feature>
<dbReference type="RefSeq" id="WP_093068043.1">
    <property type="nucleotide sequence ID" value="NZ_JACHNY010000016.1"/>
</dbReference>
<protein>
    <submittedName>
        <fullName evidence="7">RND family efflux transporter MFP subunit</fullName>
    </submittedName>
</protein>
<feature type="domain" description="CusB-like beta-barrel" evidence="5">
    <location>
        <begin position="217"/>
        <end position="290"/>
    </location>
</feature>
<feature type="domain" description="Multidrug resistance protein MdtA-like C-terminal permuted SH3" evidence="6">
    <location>
        <begin position="296"/>
        <end position="355"/>
    </location>
</feature>
<dbReference type="InterPro" id="IPR058625">
    <property type="entry name" value="MdtA-like_BSH"/>
</dbReference>